<name>U2X686_GEOKU</name>
<evidence type="ECO:0000256" key="3">
    <source>
        <dbReference type="ARBA" id="ARBA00023163"/>
    </source>
</evidence>
<dbReference type="Gene3D" id="1.10.10.10">
    <property type="entry name" value="Winged helix-like DNA-binding domain superfamily/Winged helix DNA-binding domain"/>
    <property type="match status" value="1"/>
</dbReference>
<dbReference type="InterPro" id="IPR036390">
    <property type="entry name" value="WH_DNA-bd_sf"/>
</dbReference>
<dbReference type="NCBIfam" id="NF033788">
    <property type="entry name" value="HTH_metalloreg"/>
    <property type="match status" value="1"/>
</dbReference>
<keyword evidence="2" id="KW-0238">DNA-binding</keyword>
<proteinExistence type="predicted"/>
<dbReference type="SMART" id="SM00418">
    <property type="entry name" value="HTH_ARSR"/>
    <property type="match status" value="1"/>
</dbReference>
<dbReference type="Pfam" id="PF01022">
    <property type="entry name" value="HTH_5"/>
    <property type="match status" value="1"/>
</dbReference>
<dbReference type="GO" id="GO:0003677">
    <property type="term" value="F:DNA binding"/>
    <property type="evidence" value="ECO:0007669"/>
    <property type="project" value="UniProtKB-KW"/>
</dbReference>
<keyword evidence="4" id="KW-0105">Cadmium resistance</keyword>
<dbReference type="GO" id="GO:0003700">
    <property type="term" value="F:DNA-binding transcription factor activity"/>
    <property type="evidence" value="ECO:0007669"/>
    <property type="project" value="InterPro"/>
</dbReference>
<dbReference type="GO" id="GO:0046686">
    <property type="term" value="P:response to cadmium ion"/>
    <property type="evidence" value="ECO:0007669"/>
    <property type="project" value="UniProtKB-KW"/>
</dbReference>
<dbReference type="PANTHER" id="PTHR43132">
    <property type="entry name" value="ARSENICAL RESISTANCE OPERON REPRESSOR ARSR-RELATED"/>
    <property type="match status" value="1"/>
</dbReference>
<dbReference type="PROSITE" id="PS50987">
    <property type="entry name" value="HTH_ARSR_2"/>
    <property type="match status" value="1"/>
</dbReference>
<dbReference type="CDD" id="cd00090">
    <property type="entry name" value="HTH_ARSR"/>
    <property type="match status" value="1"/>
</dbReference>
<dbReference type="InterPro" id="IPR018334">
    <property type="entry name" value="ArsR_HTH"/>
</dbReference>
<evidence type="ECO:0000259" key="5">
    <source>
        <dbReference type="PROSITE" id="PS50987"/>
    </source>
</evidence>
<dbReference type="InterPro" id="IPR051011">
    <property type="entry name" value="Metal_resp_trans_reg"/>
</dbReference>
<dbReference type="PRINTS" id="PR00778">
    <property type="entry name" value="HTHARSR"/>
</dbReference>
<dbReference type="InterPro" id="IPR036388">
    <property type="entry name" value="WH-like_DNA-bd_sf"/>
</dbReference>
<gene>
    <name evidence="6" type="ORF">GBL_2489</name>
</gene>
<evidence type="ECO:0000313" key="6">
    <source>
        <dbReference type="EMBL" id="GAD14272.1"/>
    </source>
</evidence>
<dbReference type="PANTHER" id="PTHR43132:SF6">
    <property type="entry name" value="HTH-TYPE TRANSCRIPTIONAL REPRESSOR CZRA"/>
    <property type="match status" value="1"/>
</dbReference>
<sequence length="132" mass="15204">MNIDKEREGMHRHDVCDVYCYDEEKVERVQRRLRDENIAAIVPFFKALADENRAKIVYALCGEEELCVCDLANVIGATVATTSHHLRILYKQGIVKYRKEGKLAFYSLDDDHIRELLLVALAHRKEGDGRGE</sequence>
<comment type="caution">
    <text evidence="6">The sequence shown here is derived from an EMBL/GenBank/DDBJ whole genome shotgun (WGS) entry which is preliminary data.</text>
</comment>
<dbReference type="AlphaFoldDB" id="U2X686"/>
<keyword evidence="1" id="KW-0805">Transcription regulation</keyword>
<keyword evidence="3" id="KW-0804">Transcription</keyword>
<dbReference type="InterPro" id="IPR011991">
    <property type="entry name" value="ArsR-like_HTH"/>
</dbReference>
<evidence type="ECO:0000256" key="2">
    <source>
        <dbReference type="ARBA" id="ARBA00023125"/>
    </source>
</evidence>
<dbReference type="InterPro" id="IPR001845">
    <property type="entry name" value="HTH_ArsR_DNA-bd_dom"/>
</dbReference>
<evidence type="ECO:0000313" key="7">
    <source>
        <dbReference type="Proteomes" id="UP000016424"/>
    </source>
</evidence>
<feature type="domain" description="HTH arsR-type" evidence="5">
    <location>
        <begin position="33"/>
        <end position="128"/>
    </location>
</feature>
<organism evidence="6 7">
    <name type="scientific">Geobacillus kaustophilus GBlys</name>
    <dbReference type="NCBI Taxonomy" id="1337888"/>
    <lineage>
        <taxon>Bacteria</taxon>
        <taxon>Bacillati</taxon>
        <taxon>Bacillota</taxon>
        <taxon>Bacilli</taxon>
        <taxon>Bacillales</taxon>
        <taxon>Anoxybacillaceae</taxon>
        <taxon>Geobacillus</taxon>
        <taxon>Geobacillus thermoleovorans group</taxon>
    </lineage>
</organism>
<dbReference type="PROSITE" id="PS00846">
    <property type="entry name" value="HTH_ARSR_1"/>
    <property type="match status" value="1"/>
</dbReference>
<dbReference type="EMBL" id="BASG01000026">
    <property type="protein sequence ID" value="GAD14272.1"/>
    <property type="molecule type" value="Genomic_DNA"/>
</dbReference>
<protein>
    <submittedName>
        <fullName evidence="6">Cadmium efflux system accessory cadmium-binding protein</fullName>
    </submittedName>
</protein>
<evidence type="ECO:0000256" key="1">
    <source>
        <dbReference type="ARBA" id="ARBA00023015"/>
    </source>
</evidence>
<evidence type="ECO:0000256" key="4">
    <source>
        <dbReference type="ARBA" id="ARBA00043263"/>
    </source>
</evidence>
<dbReference type="SUPFAM" id="SSF46785">
    <property type="entry name" value="Winged helix' DNA-binding domain"/>
    <property type="match status" value="1"/>
</dbReference>
<reference evidence="7" key="1">
    <citation type="journal article" date="2013" name="Genome">
        <title>Draft Genome Sequence of Geobacillus kaustophilus GBlys, a Lysogenic Strain with Bacteriophage phiOH2.</title>
        <authorList>
            <person name="Doi K."/>
            <person name="Mori K."/>
            <person name="Martono H."/>
            <person name="Nagayoshi Y."/>
            <person name="Fujino Y."/>
            <person name="Tashiro K."/>
            <person name="Kuhara S."/>
            <person name="Ohshima T."/>
        </authorList>
    </citation>
    <scope>NUCLEOTIDE SEQUENCE [LARGE SCALE GENOMIC DNA]</scope>
    <source>
        <strain evidence="7">GBlys</strain>
    </source>
</reference>
<accession>U2X686</accession>
<dbReference type="Proteomes" id="UP000016424">
    <property type="component" value="Unassembled WGS sequence"/>
</dbReference>